<accession>A0A2P2NYM1</accession>
<dbReference type="InterPro" id="IPR002885">
    <property type="entry name" value="PPR_rpt"/>
</dbReference>
<dbReference type="GO" id="GO:0009451">
    <property type="term" value="P:RNA modification"/>
    <property type="evidence" value="ECO:0007669"/>
    <property type="project" value="InterPro"/>
</dbReference>
<dbReference type="NCBIfam" id="TIGR00756">
    <property type="entry name" value="PPR"/>
    <property type="match status" value="1"/>
</dbReference>
<evidence type="ECO:0000313" key="2">
    <source>
        <dbReference type="EMBL" id="MBX47575.1"/>
    </source>
</evidence>
<dbReference type="PANTHER" id="PTHR47926:SF481">
    <property type="entry name" value="TETRATRICOPEPTIDE-LIKE HELICAL DOMAIN SUPERFAMILY"/>
    <property type="match status" value="1"/>
</dbReference>
<dbReference type="GO" id="GO:0003723">
    <property type="term" value="F:RNA binding"/>
    <property type="evidence" value="ECO:0007669"/>
    <property type="project" value="InterPro"/>
</dbReference>
<reference evidence="2" key="1">
    <citation type="submission" date="2018-02" db="EMBL/GenBank/DDBJ databases">
        <title>Rhizophora mucronata_Transcriptome.</title>
        <authorList>
            <person name="Meera S.P."/>
            <person name="Sreeshan A."/>
            <person name="Augustine A."/>
        </authorList>
    </citation>
    <scope>NUCLEOTIDE SEQUENCE</scope>
    <source>
        <tissue evidence="2">Leaf</tissue>
    </source>
</reference>
<dbReference type="PANTHER" id="PTHR47926">
    <property type="entry name" value="PENTATRICOPEPTIDE REPEAT-CONTAINING PROTEIN"/>
    <property type="match status" value="1"/>
</dbReference>
<dbReference type="AlphaFoldDB" id="A0A2P2NYM1"/>
<dbReference type="InterPro" id="IPR046848">
    <property type="entry name" value="E_motif"/>
</dbReference>
<protein>
    <recommendedName>
        <fullName evidence="3">Pentatricopeptide repeat-containing protein</fullName>
    </recommendedName>
</protein>
<proteinExistence type="predicted"/>
<dbReference type="Pfam" id="PF20431">
    <property type="entry name" value="E_motif"/>
    <property type="match status" value="1"/>
</dbReference>
<evidence type="ECO:0008006" key="3">
    <source>
        <dbReference type="Google" id="ProtNLM"/>
    </source>
</evidence>
<keyword evidence="1" id="KW-0677">Repeat</keyword>
<evidence type="ECO:0000256" key="1">
    <source>
        <dbReference type="ARBA" id="ARBA00022737"/>
    </source>
</evidence>
<dbReference type="EMBL" id="GGEC01067091">
    <property type="protein sequence ID" value="MBX47575.1"/>
    <property type="molecule type" value="Transcribed_RNA"/>
</dbReference>
<dbReference type="Pfam" id="PF01535">
    <property type="entry name" value="PPR"/>
    <property type="match status" value="1"/>
</dbReference>
<dbReference type="InterPro" id="IPR046960">
    <property type="entry name" value="PPR_At4g14850-like_plant"/>
</dbReference>
<sequence>MLEEYEVEPVTDHHVCVVDMLGRSGRLHEAFDFIKQMQSLPEPGVWGALLSACSYHGEIELGREVAELLFAVDSQNSGYYISLSNMYSAAGVWKEAVELRNIVEDKQLKKPAAYSLIDVGS</sequence>
<name>A0A2P2NYM1_RHIMU</name>
<dbReference type="Gene3D" id="1.25.40.10">
    <property type="entry name" value="Tetratricopeptide repeat domain"/>
    <property type="match status" value="1"/>
</dbReference>
<dbReference type="InterPro" id="IPR011990">
    <property type="entry name" value="TPR-like_helical_dom_sf"/>
</dbReference>
<organism evidence="2">
    <name type="scientific">Rhizophora mucronata</name>
    <name type="common">Asiatic mangrove</name>
    <dbReference type="NCBI Taxonomy" id="61149"/>
    <lineage>
        <taxon>Eukaryota</taxon>
        <taxon>Viridiplantae</taxon>
        <taxon>Streptophyta</taxon>
        <taxon>Embryophyta</taxon>
        <taxon>Tracheophyta</taxon>
        <taxon>Spermatophyta</taxon>
        <taxon>Magnoliopsida</taxon>
        <taxon>eudicotyledons</taxon>
        <taxon>Gunneridae</taxon>
        <taxon>Pentapetalae</taxon>
        <taxon>rosids</taxon>
        <taxon>fabids</taxon>
        <taxon>Malpighiales</taxon>
        <taxon>Rhizophoraceae</taxon>
        <taxon>Rhizophora</taxon>
    </lineage>
</organism>